<gene>
    <name evidence="2" type="ORF">Purlil1_3519</name>
</gene>
<feature type="region of interest" description="Disordered" evidence="1">
    <location>
        <begin position="142"/>
        <end position="216"/>
    </location>
</feature>
<sequence>MLLVQGRRPVQSALRVTLSCGAASGGLPASRPGETSWAAYRCRLLFWLAVQSLAQAAQAGRQGFMFLAASARRPVAASSSLLPHTHAYLTLPLTRPLPANHQRPIVYQGRRLTLTPALHEPLTHILPAAHIQPSFSFVERRGAAETSLDEKKHKTSDRPGTQESRVSAQTEHSITRDTQPQPPTSLTTTTSSRPLPQRTTKKLTTTHTTHTTHVHMSHHRDVKPLWLIQPCLDAGEYRDKLIGSVVKYPELPTERRIPYRSGKQPRELVPDLDPKPLTVHNVNFWKRNIKDGAVRASVSDLIDVFVDRARADASARTATVARMWHMDSPGEKFKELLRDKAYFEELFDLLRDNHGQGYFVTDVVTLANLEVAGAEGSTRGAGAHASLPVPLDGGLAAGMLLTSVVGGGASARVTREGGFSGAYEGETVVFLGYRQVLLEKVDGTRARLRRAVLGQQRKGSGYAVRDNFDYWPAVVDKPAPGNANWMGTPQTPAVEVPEGQTMIAAAAITTTTTTTTTVVDGKNGGGGERRSDTDDEHDDEAQAQAQAQALADRETVEQLQFDVAVVG</sequence>
<protein>
    <submittedName>
        <fullName evidence="2">Uncharacterized protein</fullName>
    </submittedName>
</protein>
<organism evidence="2 3">
    <name type="scientific">Purpureocillium lilacinum</name>
    <name type="common">Paecilomyces lilacinus</name>
    <dbReference type="NCBI Taxonomy" id="33203"/>
    <lineage>
        <taxon>Eukaryota</taxon>
        <taxon>Fungi</taxon>
        <taxon>Dikarya</taxon>
        <taxon>Ascomycota</taxon>
        <taxon>Pezizomycotina</taxon>
        <taxon>Sordariomycetes</taxon>
        <taxon>Hypocreomycetidae</taxon>
        <taxon>Hypocreales</taxon>
        <taxon>Ophiocordycipitaceae</taxon>
        <taxon>Purpureocillium</taxon>
    </lineage>
</organism>
<feature type="compositionally biased region" description="Basic and acidic residues" evidence="1">
    <location>
        <begin position="142"/>
        <end position="152"/>
    </location>
</feature>
<dbReference type="EMBL" id="JAWRVI010000009">
    <property type="protein sequence ID" value="KAK4092266.1"/>
    <property type="molecule type" value="Genomic_DNA"/>
</dbReference>
<accession>A0ABR0C8G2</accession>
<evidence type="ECO:0000313" key="3">
    <source>
        <dbReference type="Proteomes" id="UP001287286"/>
    </source>
</evidence>
<dbReference type="Proteomes" id="UP001287286">
    <property type="component" value="Unassembled WGS sequence"/>
</dbReference>
<feature type="compositionally biased region" description="Polar residues" evidence="1">
    <location>
        <begin position="158"/>
        <end position="172"/>
    </location>
</feature>
<comment type="caution">
    <text evidence="2">The sequence shown here is derived from an EMBL/GenBank/DDBJ whole genome shotgun (WGS) entry which is preliminary data.</text>
</comment>
<keyword evidence="3" id="KW-1185">Reference proteome</keyword>
<feature type="region of interest" description="Disordered" evidence="1">
    <location>
        <begin position="515"/>
        <end position="550"/>
    </location>
</feature>
<evidence type="ECO:0000313" key="2">
    <source>
        <dbReference type="EMBL" id="KAK4092266.1"/>
    </source>
</evidence>
<name>A0ABR0C8G2_PURLI</name>
<evidence type="ECO:0000256" key="1">
    <source>
        <dbReference type="SAM" id="MobiDB-lite"/>
    </source>
</evidence>
<feature type="compositionally biased region" description="Low complexity" evidence="1">
    <location>
        <begin position="184"/>
        <end position="209"/>
    </location>
</feature>
<reference evidence="2 3" key="1">
    <citation type="journal article" date="2024" name="Microbiol. Resour. Announc.">
        <title>Genome annotations for the ascomycete fungi Trichoderma harzianum, Trichoderma aggressivum, and Purpureocillium lilacinum.</title>
        <authorList>
            <person name="Beijen E.P.W."/>
            <person name="Ohm R.A."/>
        </authorList>
    </citation>
    <scope>NUCLEOTIDE SEQUENCE [LARGE SCALE GENOMIC DNA]</scope>
    <source>
        <strain evidence="2 3">CBS 150709</strain>
    </source>
</reference>
<proteinExistence type="predicted"/>